<dbReference type="Gene3D" id="3.40.50.10610">
    <property type="entry name" value="ABC-type transport auxiliary lipoprotein component"/>
    <property type="match status" value="1"/>
</dbReference>
<evidence type="ECO:0008006" key="4">
    <source>
        <dbReference type="Google" id="ProtNLM"/>
    </source>
</evidence>
<evidence type="ECO:0000313" key="2">
    <source>
        <dbReference type="EMBL" id="SPP63427.1"/>
    </source>
</evidence>
<keyword evidence="1" id="KW-0732">Signal</keyword>
<dbReference type="Proteomes" id="UP000248168">
    <property type="component" value="Unassembled WGS sequence"/>
</dbReference>
<protein>
    <recommendedName>
        <fullName evidence="4">Lipoprotein</fullName>
    </recommendedName>
</protein>
<dbReference type="AlphaFoldDB" id="A0A330L281"/>
<feature type="signal peptide" evidence="1">
    <location>
        <begin position="1"/>
        <end position="15"/>
    </location>
</feature>
<keyword evidence="3" id="KW-1185">Reference proteome</keyword>
<accession>A0A330L281</accession>
<proteinExistence type="predicted"/>
<dbReference type="EMBL" id="OUNR01000001">
    <property type="protein sequence ID" value="SPP63427.1"/>
    <property type="molecule type" value="Genomic_DNA"/>
</dbReference>
<evidence type="ECO:0000313" key="3">
    <source>
        <dbReference type="Proteomes" id="UP000248168"/>
    </source>
</evidence>
<evidence type="ECO:0000256" key="1">
    <source>
        <dbReference type="SAM" id="SignalP"/>
    </source>
</evidence>
<sequence>MLRIGLVCLAGTALAVVGCSGSKVTTKAANELPRYQVKTMAFVPFTTIATPQVRDQGDLIMSTPQSVRRSDISIEVPSNVEHVPRQTVRVPAVAAEKVAQLFWTRLRHRTGVTVLSPSDTRKAMASLGGDPLKTTPELAAAAVARKLTQDAALIGEVLVYQERVGSRMGASPAAAVGFEVKVIAADGQVLWVGNYYERQRPMIEDFMGFIHRWAFVTADELAVYGVDEVLKEFPFGAGGEK</sequence>
<reference evidence="3" key="1">
    <citation type="submission" date="2018-04" db="EMBL/GenBank/DDBJ databases">
        <authorList>
            <person name="Lucker S."/>
            <person name="Sakoula D."/>
        </authorList>
    </citation>
    <scope>NUCLEOTIDE SEQUENCE [LARGE SCALE GENOMIC DNA]</scope>
</reference>
<dbReference type="InParanoid" id="A0A330L281"/>
<name>A0A330L281_9BACT</name>
<gene>
    <name evidence="2" type="ORF">NITLEN_10513</name>
</gene>
<organism evidence="2 3">
    <name type="scientific">Nitrospira lenta</name>
    <dbReference type="NCBI Taxonomy" id="1436998"/>
    <lineage>
        <taxon>Bacteria</taxon>
        <taxon>Pseudomonadati</taxon>
        <taxon>Nitrospirota</taxon>
        <taxon>Nitrospiria</taxon>
        <taxon>Nitrospirales</taxon>
        <taxon>Nitrospiraceae</taxon>
        <taxon>Nitrospira</taxon>
    </lineage>
</organism>
<dbReference type="PROSITE" id="PS51257">
    <property type="entry name" value="PROKAR_LIPOPROTEIN"/>
    <property type="match status" value="1"/>
</dbReference>
<feature type="chain" id="PRO_5016293803" description="Lipoprotein" evidence="1">
    <location>
        <begin position="16"/>
        <end position="241"/>
    </location>
</feature>